<dbReference type="Pfam" id="PF08521">
    <property type="entry name" value="2CSK_N"/>
    <property type="match status" value="1"/>
</dbReference>
<sequence>MINIQSLSQRLYVALASAIILLTLMIFFISTWVLKDKSERLYDNILIAVTKNIDDRLIVKDGKIMLDMDYFSIDTLSDVRNKKIFYRIVAPNGDLLAGFEGLALAKDSRHPIMLYDTTYAGTELRAAQYISRTSIGDVKIVIAESKKGRNATISGLMKQIAMAAVGVCIATLILVAFIVRKSLKPLNLLQKEIRLRSETNLEPIGTNVPPEVEALVRALNSLMARLRRSIELSQNFNCDLSHQLRTPLAEMKIQLDMYRRCPKNNDLQGLERNITLMTRLTEQMLHYANVQNSAMSSDYWVNIDLVQFCRKFCQKHAPMVFEQGQSIAFETDVESAICDIDETLLESALLNLIENALKYGKPEHGEGEIVVNLTCHNKVVCLSVIDQGNGMKEQDLNSILERKVRLDRSKQGFGLGLAIVKQVIELHHGKLEIANAFPNGLRVSLSGLAVISGQTVSRTHA</sequence>
<evidence type="ECO:0000313" key="12">
    <source>
        <dbReference type="EMBL" id="QXO17016.1"/>
    </source>
</evidence>
<proteinExistence type="predicted"/>
<feature type="domain" description="Histidine kinase" evidence="10">
    <location>
        <begin position="239"/>
        <end position="446"/>
    </location>
</feature>
<keyword evidence="3" id="KW-0597">Phosphoprotein</keyword>
<feature type="domain" description="HAMP" evidence="11">
    <location>
        <begin position="180"/>
        <end position="231"/>
    </location>
</feature>
<dbReference type="Proteomes" id="UP000694232">
    <property type="component" value="Chromosome 1"/>
</dbReference>
<dbReference type="EC" id="2.7.13.3" evidence="2"/>
<name>A0A975U9G1_9VIBR</name>
<keyword evidence="7 9" id="KW-1133">Transmembrane helix</keyword>
<evidence type="ECO:0000256" key="8">
    <source>
        <dbReference type="ARBA" id="ARBA00023012"/>
    </source>
</evidence>
<dbReference type="InterPro" id="IPR003661">
    <property type="entry name" value="HisK_dim/P_dom"/>
</dbReference>
<dbReference type="KEGG" id="vos:KNV97_16380"/>
<dbReference type="InterPro" id="IPR050428">
    <property type="entry name" value="TCS_sensor_his_kinase"/>
</dbReference>
<dbReference type="PROSITE" id="PS50885">
    <property type="entry name" value="HAMP"/>
    <property type="match status" value="1"/>
</dbReference>
<protein>
    <recommendedName>
        <fullName evidence="2">histidine kinase</fullName>
        <ecNumber evidence="2">2.7.13.3</ecNumber>
    </recommendedName>
</protein>
<feature type="transmembrane region" description="Helical" evidence="9">
    <location>
        <begin position="160"/>
        <end position="179"/>
    </location>
</feature>
<keyword evidence="9" id="KW-0472">Membrane</keyword>
<evidence type="ECO:0000256" key="6">
    <source>
        <dbReference type="ARBA" id="ARBA00022777"/>
    </source>
</evidence>
<keyword evidence="6 12" id="KW-0418">Kinase</keyword>
<keyword evidence="13" id="KW-1185">Reference proteome</keyword>
<evidence type="ECO:0000259" key="10">
    <source>
        <dbReference type="PROSITE" id="PS50109"/>
    </source>
</evidence>
<evidence type="ECO:0000256" key="4">
    <source>
        <dbReference type="ARBA" id="ARBA00022679"/>
    </source>
</evidence>
<evidence type="ECO:0000256" key="1">
    <source>
        <dbReference type="ARBA" id="ARBA00000085"/>
    </source>
</evidence>
<dbReference type="Pfam" id="PF02518">
    <property type="entry name" value="HATPase_c"/>
    <property type="match status" value="1"/>
</dbReference>
<dbReference type="EMBL" id="CP076643">
    <property type="protein sequence ID" value="QXO17016.1"/>
    <property type="molecule type" value="Genomic_DNA"/>
</dbReference>
<keyword evidence="4" id="KW-0808">Transferase</keyword>
<evidence type="ECO:0000313" key="13">
    <source>
        <dbReference type="Proteomes" id="UP000694232"/>
    </source>
</evidence>
<dbReference type="GO" id="GO:0005886">
    <property type="term" value="C:plasma membrane"/>
    <property type="evidence" value="ECO:0007669"/>
    <property type="project" value="TreeGrafter"/>
</dbReference>
<gene>
    <name evidence="12" type="ORF">KNV97_16380</name>
</gene>
<dbReference type="CDD" id="cd00075">
    <property type="entry name" value="HATPase"/>
    <property type="match status" value="1"/>
</dbReference>
<dbReference type="InterPro" id="IPR005467">
    <property type="entry name" value="His_kinase_dom"/>
</dbReference>
<reference evidence="12" key="1">
    <citation type="submission" date="2021-06" db="EMBL/GenBank/DDBJ databases">
        <title>Vibrio nov. sp., novel gut bacterium isolated from Yellow Sea oyster.</title>
        <authorList>
            <person name="Muhammad N."/>
            <person name="Nguyen T.H."/>
            <person name="Lee Y.-J."/>
            <person name="Ko J."/>
            <person name="Kim S.-G."/>
        </authorList>
    </citation>
    <scope>NUCLEOTIDE SEQUENCE</scope>
    <source>
        <strain evidence="12">OG9-811</strain>
    </source>
</reference>
<dbReference type="PANTHER" id="PTHR45436:SF1">
    <property type="entry name" value="SENSOR PROTEIN QSEC"/>
    <property type="match status" value="1"/>
</dbReference>
<dbReference type="RefSeq" id="WP_218562357.1">
    <property type="nucleotide sequence ID" value="NZ_CP076643.1"/>
</dbReference>
<comment type="catalytic activity">
    <reaction evidence="1">
        <text>ATP + protein L-histidine = ADP + protein N-phospho-L-histidine.</text>
        <dbReference type="EC" id="2.7.13.3"/>
    </reaction>
</comment>
<dbReference type="InterPro" id="IPR003594">
    <property type="entry name" value="HATPase_dom"/>
</dbReference>
<evidence type="ECO:0000256" key="9">
    <source>
        <dbReference type="SAM" id="Phobius"/>
    </source>
</evidence>
<dbReference type="PANTHER" id="PTHR45436">
    <property type="entry name" value="SENSOR HISTIDINE KINASE YKOH"/>
    <property type="match status" value="1"/>
</dbReference>
<dbReference type="GO" id="GO:0000155">
    <property type="term" value="F:phosphorelay sensor kinase activity"/>
    <property type="evidence" value="ECO:0007669"/>
    <property type="project" value="InterPro"/>
</dbReference>
<evidence type="ECO:0000256" key="5">
    <source>
        <dbReference type="ARBA" id="ARBA00022692"/>
    </source>
</evidence>
<feature type="transmembrane region" description="Helical" evidence="9">
    <location>
        <begin position="12"/>
        <end position="34"/>
    </location>
</feature>
<dbReference type="CDD" id="cd00082">
    <property type="entry name" value="HisKA"/>
    <property type="match status" value="1"/>
</dbReference>
<dbReference type="SMART" id="SM00388">
    <property type="entry name" value="HisKA"/>
    <property type="match status" value="1"/>
</dbReference>
<dbReference type="AlphaFoldDB" id="A0A975U9G1"/>
<dbReference type="InterPro" id="IPR013727">
    <property type="entry name" value="2CSK_N"/>
</dbReference>
<keyword evidence="5 9" id="KW-0812">Transmembrane</keyword>
<evidence type="ECO:0000256" key="7">
    <source>
        <dbReference type="ARBA" id="ARBA00022989"/>
    </source>
</evidence>
<evidence type="ECO:0000259" key="11">
    <source>
        <dbReference type="PROSITE" id="PS50885"/>
    </source>
</evidence>
<evidence type="ECO:0000256" key="2">
    <source>
        <dbReference type="ARBA" id="ARBA00012438"/>
    </source>
</evidence>
<accession>A0A975U9G1</accession>
<dbReference type="InterPro" id="IPR003660">
    <property type="entry name" value="HAMP_dom"/>
</dbReference>
<dbReference type="Pfam" id="PF00512">
    <property type="entry name" value="HisKA"/>
    <property type="match status" value="1"/>
</dbReference>
<organism evidence="12 13">
    <name type="scientific">Vibrio ostreae</name>
    <dbReference type="NCBI Taxonomy" id="2841925"/>
    <lineage>
        <taxon>Bacteria</taxon>
        <taxon>Pseudomonadati</taxon>
        <taxon>Pseudomonadota</taxon>
        <taxon>Gammaproteobacteria</taxon>
        <taxon>Vibrionales</taxon>
        <taxon>Vibrionaceae</taxon>
        <taxon>Vibrio</taxon>
    </lineage>
</organism>
<evidence type="ECO:0000256" key="3">
    <source>
        <dbReference type="ARBA" id="ARBA00022553"/>
    </source>
</evidence>
<dbReference type="SMART" id="SM00387">
    <property type="entry name" value="HATPase_c"/>
    <property type="match status" value="1"/>
</dbReference>
<dbReference type="PROSITE" id="PS50109">
    <property type="entry name" value="HIS_KIN"/>
    <property type="match status" value="1"/>
</dbReference>
<keyword evidence="8" id="KW-0902">Two-component regulatory system</keyword>